<dbReference type="Proteomes" id="UP000183371">
    <property type="component" value="Unassembled WGS sequence"/>
</dbReference>
<reference evidence="2" key="1">
    <citation type="submission" date="2016-10" db="EMBL/GenBank/DDBJ databases">
        <authorList>
            <person name="Varghese N."/>
            <person name="Submissions S."/>
        </authorList>
    </citation>
    <scope>NUCLEOTIDE SEQUENCE [LARGE SCALE GENOMIC DNA]</scope>
    <source>
        <strain evidence="2">DSM 17465</strain>
    </source>
</reference>
<organism evidence="1 2">
    <name type="scientific">Pseudovibrio denitrificans</name>
    <dbReference type="NCBI Taxonomy" id="258256"/>
    <lineage>
        <taxon>Bacteria</taxon>
        <taxon>Pseudomonadati</taxon>
        <taxon>Pseudomonadota</taxon>
        <taxon>Alphaproteobacteria</taxon>
        <taxon>Hyphomicrobiales</taxon>
        <taxon>Stappiaceae</taxon>
        <taxon>Pseudovibrio</taxon>
    </lineage>
</organism>
<name>A0A1I7BC53_9HYPH</name>
<gene>
    <name evidence="1" type="ORF">SAMN05444141_103849</name>
</gene>
<dbReference type="PANTHER" id="PTHR39166">
    <property type="entry name" value="BLL1166 PROTEIN"/>
    <property type="match status" value="1"/>
</dbReference>
<dbReference type="RefSeq" id="WP_083416903.1">
    <property type="nucleotide sequence ID" value="NZ_FPBD01000003.1"/>
</dbReference>
<dbReference type="InterPro" id="IPR009267">
    <property type="entry name" value="NTP_transf_6"/>
</dbReference>
<sequence>MSPEANHRLPKKDLLKFKEVEHHQRTCSAPDVQGITGAGVIKAMPKLMRPSALANANLEYLDQAALADPQVTSEDERTRLLELVLRSNAHLIAAMKGIRSLRLPDWCISGPSIAWPLWTALKGKPAMAGNHQLYITYYDPSDQALEKEATYLRHIRQVLSAGPYQVHLSNQAGHVVHHDKDSMSNGTPVTCTAEALVRDPVQTYALGVRLETSGTFTVLAPFGLSGVFAMKMERNTGYCDEEHFLYKLRRVEAMWPGIAFR</sequence>
<accession>A0A1I7BC53</accession>
<evidence type="ECO:0000313" key="1">
    <source>
        <dbReference type="EMBL" id="SFT84652.1"/>
    </source>
</evidence>
<proteinExistence type="predicted"/>
<dbReference type="AlphaFoldDB" id="A0A1I7BC53"/>
<dbReference type="Pfam" id="PF06042">
    <property type="entry name" value="NTP_transf_6"/>
    <property type="match status" value="1"/>
</dbReference>
<dbReference type="PANTHER" id="PTHR39166:SF1">
    <property type="entry name" value="BLL1166 PROTEIN"/>
    <property type="match status" value="1"/>
</dbReference>
<evidence type="ECO:0000313" key="2">
    <source>
        <dbReference type="Proteomes" id="UP000183371"/>
    </source>
</evidence>
<keyword evidence="2" id="KW-1185">Reference proteome</keyword>
<dbReference type="EMBL" id="FPBD01000003">
    <property type="protein sequence ID" value="SFT84652.1"/>
    <property type="molecule type" value="Genomic_DNA"/>
</dbReference>
<protein>
    <submittedName>
        <fullName evidence="1">Uncharacterized protein</fullName>
    </submittedName>
</protein>